<name>A0ABR2I867_9EUKA</name>
<dbReference type="EMBL" id="JAPFFF010000019">
    <property type="protein sequence ID" value="KAK8858152.1"/>
    <property type="molecule type" value="Genomic_DNA"/>
</dbReference>
<sequence>MDWYNYWQRKVPLGKKYYQWHPRVGTDYRKAKKVYGFYKTKAQRAAEYFSNAYNDWKTVRYFKRINRKTKPLRHRGRVNRNRYKLLTGTIRQRERYRRIASKKRTL</sequence>
<accession>A0ABR2I867</accession>
<evidence type="ECO:0000313" key="2">
    <source>
        <dbReference type="Proteomes" id="UP001470230"/>
    </source>
</evidence>
<keyword evidence="2" id="KW-1185">Reference proteome</keyword>
<dbReference type="Proteomes" id="UP001470230">
    <property type="component" value="Unassembled WGS sequence"/>
</dbReference>
<protein>
    <recommendedName>
        <fullName evidence="3">AP2/ERF domain-containing protein</fullName>
    </recommendedName>
</protein>
<comment type="caution">
    <text evidence="1">The sequence shown here is derived from an EMBL/GenBank/DDBJ whole genome shotgun (WGS) entry which is preliminary data.</text>
</comment>
<reference evidence="1 2" key="1">
    <citation type="submission" date="2024-04" db="EMBL/GenBank/DDBJ databases">
        <title>Tritrichomonas musculus Genome.</title>
        <authorList>
            <person name="Alves-Ferreira E."/>
            <person name="Grigg M."/>
            <person name="Lorenzi H."/>
            <person name="Galac M."/>
        </authorList>
    </citation>
    <scope>NUCLEOTIDE SEQUENCE [LARGE SCALE GENOMIC DNA]</scope>
    <source>
        <strain evidence="1 2">EAF2021</strain>
    </source>
</reference>
<evidence type="ECO:0008006" key="3">
    <source>
        <dbReference type="Google" id="ProtNLM"/>
    </source>
</evidence>
<organism evidence="1 2">
    <name type="scientific">Tritrichomonas musculus</name>
    <dbReference type="NCBI Taxonomy" id="1915356"/>
    <lineage>
        <taxon>Eukaryota</taxon>
        <taxon>Metamonada</taxon>
        <taxon>Parabasalia</taxon>
        <taxon>Tritrichomonadida</taxon>
        <taxon>Tritrichomonadidae</taxon>
        <taxon>Tritrichomonas</taxon>
    </lineage>
</organism>
<gene>
    <name evidence="1" type="ORF">M9Y10_013253</name>
</gene>
<evidence type="ECO:0000313" key="1">
    <source>
        <dbReference type="EMBL" id="KAK8858152.1"/>
    </source>
</evidence>
<proteinExistence type="predicted"/>